<proteinExistence type="predicted"/>
<sequence length="279" mass="33118">MVNAQEWLEDQEEYNTKEKREQITRLKTIVCCDNYLTNFDYSSLNPDKLTYSIISDNKFHDSGWEYLPASVEYIYCSSEKRPENFGFQPEDYGFACYLTKQGYTPQSELDLEGLRTEYYDKSQKNQEWLKKYYPDKGTERIDINQQLEGVLDCREYKNLYRIFISTSVDRSKFEIKGGSYEDWRDKETKETKITPCILAQEYINQNYPKNGTCVRIRDGETHEDFGKIREEIKELDIREKALEGELDLSDFKNLEILKCSDNYLTQIPYLPNPEKMNSL</sequence>
<keyword evidence="2" id="KW-1185">Reference proteome</keyword>
<dbReference type="EMBL" id="CAJVPM010000977">
    <property type="protein sequence ID" value="CAG8456688.1"/>
    <property type="molecule type" value="Genomic_DNA"/>
</dbReference>
<name>A0ACA9K6Y9_9GLOM</name>
<dbReference type="Proteomes" id="UP000789860">
    <property type="component" value="Unassembled WGS sequence"/>
</dbReference>
<protein>
    <submittedName>
        <fullName evidence="1">7228_t:CDS:1</fullName>
    </submittedName>
</protein>
<evidence type="ECO:0000313" key="2">
    <source>
        <dbReference type="Proteomes" id="UP000789860"/>
    </source>
</evidence>
<organism evidence="1 2">
    <name type="scientific">Scutellospora calospora</name>
    <dbReference type="NCBI Taxonomy" id="85575"/>
    <lineage>
        <taxon>Eukaryota</taxon>
        <taxon>Fungi</taxon>
        <taxon>Fungi incertae sedis</taxon>
        <taxon>Mucoromycota</taxon>
        <taxon>Glomeromycotina</taxon>
        <taxon>Glomeromycetes</taxon>
        <taxon>Diversisporales</taxon>
        <taxon>Gigasporaceae</taxon>
        <taxon>Scutellospora</taxon>
    </lineage>
</organism>
<comment type="caution">
    <text evidence="1">The sequence shown here is derived from an EMBL/GenBank/DDBJ whole genome shotgun (WGS) entry which is preliminary data.</text>
</comment>
<gene>
    <name evidence="1" type="ORF">SCALOS_LOCUS1431</name>
</gene>
<evidence type="ECO:0000313" key="1">
    <source>
        <dbReference type="EMBL" id="CAG8456688.1"/>
    </source>
</evidence>
<accession>A0ACA9K6Y9</accession>
<reference evidence="1" key="1">
    <citation type="submission" date="2021-06" db="EMBL/GenBank/DDBJ databases">
        <authorList>
            <person name="Kallberg Y."/>
            <person name="Tangrot J."/>
            <person name="Rosling A."/>
        </authorList>
    </citation>
    <scope>NUCLEOTIDE SEQUENCE</scope>
    <source>
        <strain evidence="1">AU212A</strain>
    </source>
</reference>